<dbReference type="PROSITE" id="PS50928">
    <property type="entry name" value="ABC_TM1"/>
    <property type="match status" value="1"/>
</dbReference>
<evidence type="ECO:0000256" key="6">
    <source>
        <dbReference type="SAM" id="Phobius"/>
    </source>
</evidence>
<accession>A0A2V3W4S7</accession>
<dbReference type="RefSeq" id="WP_242694464.1">
    <property type="nucleotide sequence ID" value="NZ_JADIJL010000001.1"/>
</dbReference>
<comment type="subcellular location">
    <subcellularLocation>
        <location evidence="1">Membrane</location>
        <topology evidence="1">Multi-pass membrane protein</topology>
    </subcellularLocation>
</comment>
<evidence type="ECO:0000256" key="3">
    <source>
        <dbReference type="ARBA" id="ARBA00022692"/>
    </source>
</evidence>
<dbReference type="EMBL" id="QJJQ01000002">
    <property type="protein sequence ID" value="PXW89353.1"/>
    <property type="molecule type" value="Genomic_DNA"/>
</dbReference>
<dbReference type="InterPro" id="IPR035906">
    <property type="entry name" value="MetI-like_sf"/>
</dbReference>
<evidence type="ECO:0000256" key="4">
    <source>
        <dbReference type="ARBA" id="ARBA00022989"/>
    </source>
</evidence>
<dbReference type="SUPFAM" id="SSF161098">
    <property type="entry name" value="MetI-like"/>
    <property type="match status" value="1"/>
</dbReference>
<keyword evidence="5 6" id="KW-0472">Membrane</keyword>
<gene>
    <name evidence="8" type="ORF">DFR56_102130</name>
</gene>
<name>A0A2V3W4S7_9BACI</name>
<dbReference type="GO" id="GO:0016020">
    <property type="term" value="C:membrane"/>
    <property type="evidence" value="ECO:0007669"/>
    <property type="project" value="UniProtKB-SubCell"/>
</dbReference>
<feature type="transmembrane region" description="Helical" evidence="6">
    <location>
        <begin position="12"/>
        <end position="31"/>
    </location>
</feature>
<protein>
    <submittedName>
        <fullName evidence="8">Peptide/nickel transport system permease protein</fullName>
    </submittedName>
</protein>
<evidence type="ECO:0000256" key="2">
    <source>
        <dbReference type="ARBA" id="ARBA00022448"/>
    </source>
</evidence>
<evidence type="ECO:0000256" key="5">
    <source>
        <dbReference type="ARBA" id="ARBA00023136"/>
    </source>
</evidence>
<evidence type="ECO:0000313" key="9">
    <source>
        <dbReference type="Proteomes" id="UP000247978"/>
    </source>
</evidence>
<dbReference type="PANTHER" id="PTHR43839:SF3">
    <property type="entry name" value="OLIGOPEPTIDE ABC TRANSPORTER, PERMEASE PROTEIN"/>
    <property type="match status" value="1"/>
</dbReference>
<dbReference type="GO" id="GO:0055085">
    <property type="term" value="P:transmembrane transport"/>
    <property type="evidence" value="ECO:0007669"/>
    <property type="project" value="InterPro"/>
</dbReference>
<organism evidence="8 9">
    <name type="scientific">Pseudogracilibacillus auburnensis</name>
    <dbReference type="NCBI Taxonomy" id="1494959"/>
    <lineage>
        <taxon>Bacteria</taxon>
        <taxon>Bacillati</taxon>
        <taxon>Bacillota</taxon>
        <taxon>Bacilli</taxon>
        <taxon>Bacillales</taxon>
        <taxon>Bacillaceae</taxon>
        <taxon>Pseudogracilibacillus</taxon>
    </lineage>
</organism>
<keyword evidence="9" id="KW-1185">Reference proteome</keyword>
<dbReference type="Gene3D" id="1.10.3720.10">
    <property type="entry name" value="MetI-like"/>
    <property type="match status" value="1"/>
</dbReference>
<dbReference type="Proteomes" id="UP000247978">
    <property type="component" value="Unassembled WGS sequence"/>
</dbReference>
<feature type="transmembrane region" description="Helical" evidence="6">
    <location>
        <begin position="182"/>
        <end position="203"/>
    </location>
</feature>
<feature type="domain" description="ABC transmembrane type-1" evidence="7">
    <location>
        <begin position="83"/>
        <end position="291"/>
    </location>
</feature>
<reference evidence="8 9" key="1">
    <citation type="submission" date="2018-05" db="EMBL/GenBank/DDBJ databases">
        <title>Genomic Encyclopedia of Type Strains, Phase IV (KMG-IV): sequencing the most valuable type-strain genomes for metagenomic binning, comparative biology and taxonomic classification.</title>
        <authorList>
            <person name="Goeker M."/>
        </authorList>
    </citation>
    <scope>NUCLEOTIDE SEQUENCE [LARGE SCALE GENOMIC DNA]</scope>
    <source>
        <strain evidence="8 9">DSM 28556</strain>
    </source>
</reference>
<evidence type="ECO:0000313" key="8">
    <source>
        <dbReference type="EMBL" id="PXW89353.1"/>
    </source>
</evidence>
<comment type="caution">
    <text evidence="8">The sequence shown here is derived from an EMBL/GenBank/DDBJ whole genome shotgun (WGS) entry which is preliminary data.</text>
</comment>
<keyword evidence="4 6" id="KW-1133">Transmembrane helix</keyword>
<evidence type="ECO:0000259" key="7">
    <source>
        <dbReference type="PROSITE" id="PS50928"/>
    </source>
</evidence>
<sequence length="305" mass="34578">MIKITRFIRKNLLLYCGFVMLMVLLVAALFGEYLPFVDAELKQEDYRRIDGAIFAPPFEPSSEYWFGTDRKGRDMLSLIVMGARETLLIVLLVTIIRYAVAIPLSFLAHKRVLGMDTLIKSLNAFFSYVPTIVIVVMLAILPPVLLTDARPFWMIVIIALVEAGRVAHTMKGDFDVLAGKEYMLSGLAIGAGPFKMLKSYYLPFLYERMIVYIISDLGKVMFLLGQLGFIGIFISQALVQVDPAQFEIENISYSWPMLLANAFMDIRGPIWIAFWPAFAMTFTIFTFNMLAQGLQQVPKKKDAFM</sequence>
<feature type="transmembrane region" description="Helical" evidence="6">
    <location>
        <begin position="209"/>
        <end position="234"/>
    </location>
</feature>
<feature type="transmembrane region" description="Helical" evidence="6">
    <location>
        <begin position="87"/>
        <end position="109"/>
    </location>
</feature>
<proteinExistence type="predicted"/>
<keyword evidence="2" id="KW-0813">Transport</keyword>
<feature type="transmembrane region" description="Helical" evidence="6">
    <location>
        <begin position="121"/>
        <end position="146"/>
    </location>
</feature>
<feature type="transmembrane region" description="Helical" evidence="6">
    <location>
        <begin position="270"/>
        <end position="291"/>
    </location>
</feature>
<dbReference type="InterPro" id="IPR000515">
    <property type="entry name" value="MetI-like"/>
</dbReference>
<keyword evidence="3 6" id="KW-0812">Transmembrane</keyword>
<dbReference type="CDD" id="cd06261">
    <property type="entry name" value="TM_PBP2"/>
    <property type="match status" value="1"/>
</dbReference>
<dbReference type="AlphaFoldDB" id="A0A2V3W4S7"/>
<evidence type="ECO:0000256" key="1">
    <source>
        <dbReference type="ARBA" id="ARBA00004141"/>
    </source>
</evidence>
<dbReference type="PANTHER" id="PTHR43839">
    <property type="entry name" value="OPPC IN A BINDING PROTEIN-DEPENDENT TRANSPORT SYSTEM"/>
    <property type="match status" value="1"/>
</dbReference>